<name>A0ABP7C8Y2_9ACTN</name>
<dbReference type="Proteomes" id="UP001500902">
    <property type="component" value="Unassembled WGS sequence"/>
</dbReference>
<comment type="caution">
    <text evidence="2">The sequence shown here is derived from an EMBL/GenBank/DDBJ whole genome shotgun (WGS) entry which is preliminary data.</text>
</comment>
<protein>
    <submittedName>
        <fullName evidence="2">Uncharacterized protein</fullName>
    </submittedName>
</protein>
<reference evidence="3" key="1">
    <citation type="journal article" date="2019" name="Int. J. Syst. Evol. Microbiol.">
        <title>The Global Catalogue of Microorganisms (GCM) 10K type strain sequencing project: providing services to taxonomists for standard genome sequencing and annotation.</title>
        <authorList>
            <consortium name="The Broad Institute Genomics Platform"/>
            <consortium name="The Broad Institute Genome Sequencing Center for Infectious Disease"/>
            <person name="Wu L."/>
            <person name="Ma J."/>
        </authorList>
    </citation>
    <scope>NUCLEOTIDE SEQUENCE [LARGE SCALE GENOMIC DNA]</scope>
    <source>
        <strain evidence="3">JCM 16904</strain>
    </source>
</reference>
<dbReference type="RefSeq" id="WP_344884322.1">
    <property type="nucleotide sequence ID" value="NZ_BAAAZP010000101.1"/>
</dbReference>
<sequence length="72" mass="7728">MSTVFAAAVRERAGLAWQALQAARDADDAHAMLVAEAEWEDAWRLAQAHGVPIEQGRPGSQEEAGRDVDTAV</sequence>
<proteinExistence type="predicted"/>
<feature type="region of interest" description="Disordered" evidence="1">
    <location>
        <begin position="50"/>
        <end position="72"/>
    </location>
</feature>
<accession>A0ABP7C8Y2</accession>
<evidence type="ECO:0000313" key="2">
    <source>
        <dbReference type="EMBL" id="GAA3683881.1"/>
    </source>
</evidence>
<dbReference type="EMBL" id="BAAAZP010000101">
    <property type="protein sequence ID" value="GAA3683881.1"/>
    <property type="molecule type" value="Genomic_DNA"/>
</dbReference>
<organism evidence="2 3">
    <name type="scientific">Nonomuraea antimicrobica</name>
    <dbReference type="NCBI Taxonomy" id="561173"/>
    <lineage>
        <taxon>Bacteria</taxon>
        <taxon>Bacillati</taxon>
        <taxon>Actinomycetota</taxon>
        <taxon>Actinomycetes</taxon>
        <taxon>Streptosporangiales</taxon>
        <taxon>Streptosporangiaceae</taxon>
        <taxon>Nonomuraea</taxon>
    </lineage>
</organism>
<evidence type="ECO:0000313" key="3">
    <source>
        <dbReference type="Proteomes" id="UP001500902"/>
    </source>
</evidence>
<keyword evidence="3" id="KW-1185">Reference proteome</keyword>
<evidence type="ECO:0000256" key="1">
    <source>
        <dbReference type="SAM" id="MobiDB-lite"/>
    </source>
</evidence>
<feature type="compositionally biased region" description="Basic and acidic residues" evidence="1">
    <location>
        <begin position="63"/>
        <end position="72"/>
    </location>
</feature>
<gene>
    <name evidence="2" type="ORF">GCM10022224_055610</name>
</gene>